<evidence type="ECO:0000313" key="3">
    <source>
        <dbReference type="Proteomes" id="UP000244446"/>
    </source>
</evidence>
<feature type="chain" id="PRO_5015396366" description="Tat pathway signal sequence domain protein" evidence="1">
    <location>
        <begin position="21"/>
        <end position="141"/>
    </location>
</feature>
<evidence type="ECO:0000256" key="1">
    <source>
        <dbReference type="SAM" id="SignalP"/>
    </source>
</evidence>
<dbReference type="EMBL" id="QCYH01000003">
    <property type="protein sequence ID" value="PVA10575.1"/>
    <property type="molecule type" value="Genomic_DNA"/>
</dbReference>
<evidence type="ECO:0008006" key="4">
    <source>
        <dbReference type="Google" id="ProtNLM"/>
    </source>
</evidence>
<feature type="signal peptide" evidence="1">
    <location>
        <begin position="1"/>
        <end position="20"/>
    </location>
</feature>
<evidence type="ECO:0000313" key="2">
    <source>
        <dbReference type="EMBL" id="PVA10575.1"/>
    </source>
</evidence>
<proteinExistence type="predicted"/>
<sequence>MILRTALACLLLGAALPAAADETEIGKAVSVELNAAEASDAGCKLTFLVINGHDSPIDKLVYEAVLFDVTGQVERLTLFNFGALPAARPRVRQFSVPGIACDGLSRILINGASTCEAPELEPLACEAGMLTHSRTDIEVQG</sequence>
<dbReference type="AlphaFoldDB" id="A0A2T7G830"/>
<accession>A0A2T7G830</accession>
<organism evidence="2 3">
    <name type="scientific">Pelagivirga sediminicola</name>
    <dbReference type="NCBI Taxonomy" id="2170575"/>
    <lineage>
        <taxon>Bacteria</taxon>
        <taxon>Pseudomonadati</taxon>
        <taxon>Pseudomonadota</taxon>
        <taxon>Alphaproteobacteria</taxon>
        <taxon>Rhodobacterales</taxon>
        <taxon>Paracoccaceae</taxon>
        <taxon>Pelagivirga</taxon>
    </lineage>
</organism>
<gene>
    <name evidence="2" type="ORF">DC366_06635</name>
</gene>
<name>A0A2T7G830_9RHOB</name>
<dbReference type="OrthoDB" id="7707524at2"/>
<dbReference type="Proteomes" id="UP000244446">
    <property type="component" value="Unassembled WGS sequence"/>
</dbReference>
<comment type="caution">
    <text evidence="2">The sequence shown here is derived from an EMBL/GenBank/DDBJ whole genome shotgun (WGS) entry which is preliminary data.</text>
</comment>
<reference evidence="2 3" key="1">
    <citation type="submission" date="2018-04" db="EMBL/GenBank/DDBJ databases">
        <title>Pelagivirga bohaiensis gen. nov., sp. nov., a bacterium isolated from the Bohai Sea.</title>
        <authorList>
            <person name="Ji X."/>
        </authorList>
    </citation>
    <scope>NUCLEOTIDE SEQUENCE [LARGE SCALE GENOMIC DNA]</scope>
    <source>
        <strain evidence="2 3">BH-SD19</strain>
    </source>
</reference>
<dbReference type="RefSeq" id="WP_108691434.1">
    <property type="nucleotide sequence ID" value="NZ_QCYH01000003.1"/>
</dbReference>
<keyword evidence="1" id="KW-0732">Signal</keyword>
<keyword evidence="3" id="KW-1185">Reference proteome</keyword>
<protein>
    <recommendedName>
        <fullName evidence="4">Tat pathway signal sequence domain protein</fullName>
    </recommendedName>
</protein>